<dbReference type="FunFam" id="3.30.1330.90:FF:000003">
    <property type="entry name" value="D-3-phosphoglycerate dehydrogenase"/>
    <property type="match status" value="1"/>
</dbReference>
<comment type="catalytic activity">
    <reaction evidence="8 9">
        <text>(2R)-3-phosphoglycerate + NAD(+) = 3-phosphooxypyruvate + NADH + H(+)</text>
        <dbReference type="Rhea" id="RHEA:12641"/>
        <dbReference type="ChEBI" id="CHEBI:15378"/>
        <dbReference type="ChEBI" id="CHEBI:18110"/>
        <dbReference type="ChEBI" id="CHEBI:57540"/>
        <dbReference type="ChEBI" id="CHEBI:57945"/>
        <dbReference type="ChEBI" id="CHEBI:58272"/>
        <dbReference type="EC" id="1.1.1.95"/>
    </reaction>
</comment>
<keyword evidence="5 9" id="KW-0560">Oxidoreductase</keyword>
<protein>
    <recommendedName>
        <fullName evidence="4 9">D-3-phosphoglycerate dehydrogenase</fullName>
        <ecNumber evidence="9">1.1.1.95</ecNumber>
    </recommendedName>
</protein>
<dbReference type="SUPFAM" id="SSF143548">
    <property type="entry name" value="Serine metabolism enzymes domain"/>
    <property type="match status" value="1"/>
</dbReference>
<dbReference type="SUPFAM" id="SSF51735">
    <property type="entry name" value="NAD(P)-binding Rossmann-fold domains"/>
    <property type="match status" value="1"/>
</dbReference>
<keyword evidence="9" id="KW-0028">Amino-acid biosynthesis</keyword>
<dbReference type="FunFam" id="3.40.50.720:FF:000021">
    <property type="entry name" value="D-3-phosphoglycerate dehydrogenase"/>
    <property type="match status" value="1"/>
</dbReference>
<evidence type="ECO:0000256" key="9">
    <source>
        <dbReference type="RuleBase" id="RU363003"/>
    </source>
</evidence>
<dbReference type="GO" id="GO:0006564">
    <property type="term" value="P:L-serine biosynthetic process"/>
    <property type="evidence" value="ECO:0007669"/>
    <property type="project" value="UniProtKB-UniRule"/>
</dbReference>
<dbReference type="PROSITE" id="PS00065">
    <property type="entry name" value="D_2_HYDROXYACID_DH_1"/>
    <property type="match status" value="1"/>
</dbReference>
<keyword evidence="9" id="KW-0718">Serine biosynthesis</keyword>
<dbReference type="InterPro" id="IPR006140">
    <property type="entry name" value="D-isomer_DH_NAD-bd"/>
</dbReference>
<dbReference type="SUPFAM" id="SSF52283">
    <property type="entry name" value="Formate/glycerate dehydrogenase catalytic domain-like"/>
    <property type="match status" value="1"/>
</dbReference>
<dbReference type="Gene3D" id="3.30.1330.90">
    <property type="entry name" value="D-3-phosphoglycerate dehydrogenase, domain 3"/>
    <property type="match status" value="1"/>
</dbReference>
<name>A0AA46AIT8_9CLOT</name>
<evidence type="ECO:0000256" key="8">
    <source>
        <dbReference type="ARBA" id="ARBA00048731"/>
    </source>
</evidence>
<dbReference type="FunFam" id="3.30.70.260:FF:000008">
    <property type="entry name" value="D-3-phosphoglycerate dehydrogenase, chloroplastic"/>
    <property type="match status" value="1"/>
</dbReference>
<evidence type="ECO:0000313" key="12">
    <source>
        <dbReference type="Proteomes" id="UP001158066"/>
    </source>
</evidence>
<dbReference type="NCBIfam" id="TIGR01327">
    <property type="entry name" value="PGDH"/>
    <property type="match status" value="1"/>
</dbReference>
<dbReference type="InterPro" id="IPR002912">
    <property type="entry name" value="ACT_dom"/>
</dbReference>
<evidence type="ECO:0000256" key="4">
    <source>
        <dbReference type="ARBA" id="ARBA00021582"/>
    </source>
</evidence>
<dbReference type="Pfam" id="PF19304">
    <property type="entry name" value="PGDH_inter"/>
    <property type="match status" value="1"/>
</dbReference>
<dbReference type="InterPro" id="IPR045626">
    <property type="entry name" value="PGDH_ASB_dom"/>
</dbReference>
<dbReference type="EC" id="1.1.1.95" evidence="9"/>
<comment type="caution">
    <text evidence="11">The sequence shown here is derived from an EMBL/GenBank/DDBJ whole genome shotgun (WGS) entry which is preliminary data.</text>
</comment>
<dbReference type="AlphaFoldDB" id="A0AA46AIT8"/>
<reference evidence="11" key="1">
    <citation type="submission" date="2017-05" db="EMBL/GenBank/DDBJ databases">
        <authorList>
            <person name="Varghese N."/>
            <person name="Submissions S."/>
        </authorList>
    </citation>
    <scope>NUCLEOTIDE SEQUENCE</scope>
    <source>
        <strain evidence="11">Su22</strain>
    </source>
</reference>
<evidence type="ECO:0000313" key="11">
    <source>
        <dbReference type="EMBL" id="SMP53909.1"/>
    </source>
</evidence>
<dbReference type="InterPro" id="IPR006236">
    <property type="entry name" value="PGDH"/>
</dbReference>
<feature type="domain" description="ACT" evidence="10">
    <location>
        <begin position="454"/>
        <end position="526"/>
    </location>
</feature>
<keyword evidence="6 9" id="KW-0520">NAD</keyword>
<dbReference type="Gene3D" id="3.40.50.720">
    <property type="entry name" value="NAD(P)-binding Rossmann-like Domain"/>
    <property type="match status" value="2"/>
</dbReference>
<dbReference type="GO" id="GO:0051287">
    <property type="term" value="F:NAD binding"/>
    <property type="evidence" value="ECO:0007669"/>
    <property type="project" value="UniProtKB-UniRule"/>
</dbReference>
<accession>A0AA46AIT8</accession>
<dbReference type="PANTHER" id="PTHR42938:SF47">
    <property type="entry name" value="HYDROXYPYRUVATE REDUCTASE"/>
    <property type="match status" value="1"/>
</dbReference>
<dbReference type="Proteomes" id="UP001158066">
    <property type="component" value="Unassembled WGS sequence"/>
</dbReference>
<evidence type="ECO:0000259" key="10">
    <source>
        <dbReference type="PROSITE" id="PS51671"/>
    </source>
</evidence>
<dbReference type="CDD" id="cd12173">
    <property type="entry name" value="PGDH_4"/>
    <property type="match status" value="1"/>
</dbReference>
<dbReference type="Gene3D" id="3.30.70.260">
    <property type="match status" value="1"/>
</dbReference>
<evidence type="ECO:0000256" key="7">
    <source>
        <dbReference type="ARBA" id="ARBA00048126"/>
    </source>
</evidence>
<comment type="function">
    <text evidence="1">Catalyzes the reversible oxidation of 3-phospho-D-glycerate to 3-phosphonooxypyruvate, the first step of the phosphorylated L-serine biosynthesis pathway. Also catalyzes the reversible oxidation of 2-hydroxyglutarate to 2-oxoglutarate.</text>
</comment>
<evidence type="ECO:0000256" key="1">
    <source>
        <dbReference type="ARBA" id="ARBA00003800"/>
    </source>
</evidence>
<evidence type="ECO:0000256" key="3">
    <source>
        <dbReference type="ARBA" id="ARBA00005854"/>
    </source>
</evidence>
<dbReference type="RefSeq" id="WP_283409000.1">
    <property type="nucleotide sequence ID" value="NZ_FXUF01000005.1"/>
</dbReference>
<comment type="similarity">
    <text evidence="3 9">Belongs to the D-isomer specific 2-hydroxyacid dehydrogenase family.</text>
</comment>
<evidence type="ECO:0000256" key="6">
    <source>
        <dbReference type="ARBA" id="ARBA00023027"/>
    </source>
</evidence>
<keyword evidence="12" id="KW-1185">Reference proteome</keyword>
<evidence type="ECO:0000256" key="5">
    <source>
        <dbReference type="ARBA" id="ARBA00023002"/>
    </source>
</evidence>
<dbReference type="Pfam" id="PF02826">
    <property type="entry name" value="2-Hacid_dh_C"/>
    <property type="match status" value="1"/>
</dbReference>
<comment type="pathway">
    <text evidence="2 9">Amino-acid biosynthesis; L-serine biosynthesis; L-serine from 3-phospho-D-glycerate: step 1/3.</text>
</comment>
<dbReference type="Pfam" id="PF00389">
    <property type="entry name" value="2-Hacid_dh"/>
    <property type="match status" value="1"/>
</dbReference>
<dbReference type="EMBL" id="FXUF01000005">
    <property type="protein sequence ID" value="SMP53909.1"/>
    <property type="molecule type" value="Genomic_DNA"/>
</dbReference>
<dbReference type="InterPro" id="IPR036291">
    <property type="entry name" value="NAD(P)-bd_dom_sf"/>
</dbReference>
<dbReference type="InterPro" id="IPR006139">
    <property type="entry name" value="D-isomer_2_OHA_DH_cat_dom"/>
</dbReference>
<dbReference type="PANTHER" id="PTHR42938">
    <property type="entry name" value="FORMATE DEHYDROGENASE 1"/>
    <property type="match status" value="1"/>
</dbReference>
<dbReference type="InterPro" id="IPR029009">
    <property type="entry name" value="ASB_dom_sf"/>
</dbReference>
<evidence type="ECO:0000256" key="2">
    <source>
        <dbReference type="ARBA" id="ARBA00005216"/>
    </source>
</evidence>
<sequence length="527" mass="57639">MKIIVAEKISDKGMEVLQASGAQVDLKLKIPREELLAIIPDYDAIVVRSATKIDEEFFAHAANVKVVGRAGNGVDNIDMTAATKHGVIVVNTPDANSVSAAEHTIGLMLASSRKSPQANTAMKNRIWDRSPFTGTELYRKTVGIVGLGRIGALVATRLQAFDMKVIAYDPYIADSRFEKFGVEKKETLAELMQEADFLTVHTPKTKETLGMIGKEQFSLAKKGLHIVNCARGGIIDEEAIAWAVTEGIVVAGGVDVLQDEPATTSPLFDLEHIIQTPHIGADTVEAQDNVGVSIAHEVLSALRGEVVPNAVNMPTMQRQELEQVKQSLKLGEIMGKCYYQLNKEPVEQLEIIYSGETAKMETEMITLAVLKGLMEPVIQEKVNYVNAGLLAKNRGIEVVESKIADNEHYLNFIQLKVHSKEKTFTIGGTVFGKNELRIAEVNGFVFDVIPTDYMLIAENIDQPGMIGKIGTMLGQNNINIATMQVSRNVQGEKAMMFMAIDTEPTEADLNKITTVDGILKVQFVKMA</sequence>
<dbReference type="GO" id="GO:0004617">
    <property type="term" value="F:phosphoglycerate dehydrogenase activity"/>
    <property type="evidence" value="ECO:0007669"/>
    <property type="project" value="UniProtKB-UniRule"/>
</dbReference>
<comment type="catalytic activity">
    <reaction evidence="7">
        <text>(R)-2-hydroxyglutarate + NAD(+) = 2-oxoglutarate + NADH + H(+)</text>
        <dbReference type="Rhea" id="RHEA:49612"/>
        <dbReference type="ChEBI" id="CHEBI:15378"/>
        <dbReference type="ChEBI" id="CHEBI:15801"/>
        <dbReference type="ChEBI" id="CHEBI:16810"/>
        <dbReference type="ChEBI" id="CHEBI:57540"/>
        <dbReference type="ChEBI" id="CHEBI:57945"/>
        <dbReference type="EC" id="1.1.1.399"/>
    </reaction>
</comment>
<dbReference type="InterPro" id="IPR045865">
    <property type="entry name" value="ACT-like_dom_sf"/>
</dbReference>
<dbReference type="CDD" id="cd04902">
    <property type="entry name" value="ACT_3PGDH-xct"/>
    <property type="match status" value="1"/>
</dbReference>
<organism evidence="11 12">
    <name type="scientific">Anoxynatronum buryatiense</name>
    <dbReference type="NCBI Taxonomy" id="489973"/>
    <lineage>
        <taxon>Bacteria</taxon>
        <taxon>Bacillati</taxon>
        <taxon>Bacillota</taxon>
        <taxon>Clostridia</taxon>
        <taxon>Eubacteriales</taxon>
        <taxon>Clostridiaceae</taxon>
        <taxon>Anoxynatronum</taxon>
    </lineage>
</organism>
<dbReference type="InterPro" id="IPR029752">
    <property type="entry name" value="D-isomer_DH_CS1"/>
</dbReference>
<dbReference type="Pfam" id="PF01842">
    <property type="entry name" value="ACT"/>
    <property type="match status" value="1"/>
</dbReference>
<dbReference type="SUPFAM" id="SSF55021">
    <property type="entry name" value="ACT-like"/>
    <property type="match status" value="1"/>
</dbReference>
<dbReference type="PROSITE" id="PS51671">
    <property type="entry name" value="ACT"/>
    <property type="match status" value="1"/>
</dbReference>
<proteinExistence type="inferred from homology"/>
<gene>
    <name evidence="11" type="ORF">SAMN06296020_10570</name>
</gene>